<keyword evidence="2" id="KW-1185">Reference proteome</keyword>
<evidence type="ECO:0000313" key="2">
    <source>
        <dbReference type="Proteomes" id="UP000076727"/>
    </source>
</evidence>
<name>A0A165N6W2_9APHY</name>
<dbReference type="STRING" id="1314783.A0A165N6W2"/>
<proteinExistence type="predicted"/>
<protein>
    <submittedName>
        <fullName evidence="1">Uncharacterized protein</fullName>
    </submittedName>
</protein>
<accession>A0A165N6W2</accession>
<organism evidence="1 2">
    <name type="scientific">Daedalea quercina L-15889</name>
    <dbReference type="NCBI Taxonomy" id="1314783"/>
    <lineage>
        <taxon>Eukaryota</taxon>
        <taxon>Fungi</taxon>
        <taxon>Dikarya</taxon>
        <taxon>Basidiomycota</taxon>
        <taxon>Agaricomycotina</taxon>
        <taxon>Agaricomycetes</taxon>
        <taxon>Polyporales</taxon>
        <taxon>Fomitopsis</taxon>
    </lineage>
</organism>
<evidence type="ECO:0000313" key="1">
    <source>
        <dbReference type="EMBL" id="KZT66592.1"/>
    </source>
</evidence>
<dbReference type="OrthoDB" id="9514740at2759"/>
<dbReference type="Gene3D" id="3.90.228.10">
    <property type="match status" value="1"/>
</dbReference>
<sequence length="243" mass="26993">MVILIQGSQNTTCCYPGCQKGVWQNPDGSYSAFCSKKHRDAMTVQQQPWNGLNAGGTKLCKNCRSRPGFVEGSRVHDFCGMRCRIAYQSGGNQATGGQVTELCLLCGLRPKVVIKGKLSDFCSNTCKEDTFKSAPLILSIGEEMASFKDVSKQFLDSWKHKKALPSVVKIWKIYCNKSHTDNFFSYKGAIERKIGQTGGNSRRRWHGTSRTCTIGDSEDQTNLCQDVACSLCRIIETSFDINK</sequence>
<dbReference type="Proteomes" id="UP000076727">
    <property type="component" value="Unassembled WGS sequence"/>
</dbReference>
<reference evidence="1 2" key="1">
    <citation type="journal article" date="2016" name="Mol. Biol. Evol.">
        <title>Comparative Genomics of Early-Diverging Mushroom-Forming Fungi Provides Insights into the Origins of Lignocellulose Decay Capabilities.</title>
        <authorList>
            <person name="Nagy L.G."/>
            <person name="Riley R."/>
            <person name="Tritt A."/>
            <person name="Adam C."/>
            <person name="Daum C."/>
            <person name="Floudas D."/>
            <person name="Sun H."/>
            <person name="Yadav J.S."/>
            <person name="Pangilinan J."/>
            <person name="Larsson K.H."/>
            <person name="Matsuura K."/>
            <person name="Barry K."/>
            <person name="Labutti K."/>
            <person name="Kuo R."/>
            <person name="Ohm R.A."/>
            <person name="Bhattacharya S.S."/>
            <person name="Shirouzu T."/>
            <person name="Yoshinaga Y."/>
            <person name="Martin F.M."/>
            <person name="Grigoriev I.V."/>
            <person name="Hibbett D.S."/>
        </authorList>
    </citation>
    <scope>NUCLEOTIDE SEQUENCE [LARGE SCALE GENOMIC DNA]</scope>
    <source>
        <strain evidence="1 2">L-15889</strain>
    </source>
</reference>
<dbReference type="EMBL" id="KV429086">
    <property type="protein sequence ID" value="KZT66592.1"/>
    <property type="molecule type" value="Genomic_DNA"/>
</dbReference>
<dbReference type="AlphaFoldDB" id="A0A165N6W2"/>
<gene>
    <name evidence="1" type="ORF">DAEQUDRAFT_730004</name>
</gene>